<feature type="region of interest" description="Disordered" evidence="1">
    <location>
        <begin position="1"/>
        <end position="129"/>
    </location>
</feature>
<evidence type="ECO:0000313" key="3">
    <source>
        <dbReference type="Proteomes" id="UP001221898"/>
    </source>
</evidence>
<organism evidence="2 3">
    <name type="scientific">Aldrovandia affinis</name>
    <dbReference type="NCBI Taxonomy" id="143900"/>
    <lineage>
        <taxon>Eukaryota</taxon>
        <taxon>Metazoa</taxon>
        <taxon>Chordata</taxon>
        <taxon>Craniata</taxon>
        <taxon>Vertebrata</taxon>
        <taxon>Euteleostomi</taxon>
        <taxon>Actinopterygii</taxon>
        <taxon>Neopterygii</taxon>
        <taxon>Teleostei</taxon>
        <taxon>Notacanthiformes</taxon>
        <taxon>Halosauridae</taxon>
        <taxon>Aldrovandia</taxon>
    </lineage>
</organism>
<sequence length="129" mass="13378">MASLELESGSGPSSPTAEAVAKAVPSIPALPPPPPPCRRKESDSSSSESIGSARRTPSTPSTPTTPLGPPRPQQAFSPFPIVKPPRKSTAARNLGLYGPTSRTPTVHFPQMSKTVNRAGGAAPSSTRRR</sequence>
<dbReference type="Proteomes" id="UP001221898">
    <property type="component" value="Unassembled WGS sequence"/>
</dbReference>
<comment type="caution">
    <text evidence="2">The sequence shown here is derived from an EMBL/GenBank/DDBJ whole genome shotgun (WGS) entry which is preliminary data.</text>
</comment>
<evidence type="ECO:0000313" key="2">
    <source>
        <dbReference type="EMBL" id="KAJ8392232.1"/>
    </source>
</evidence>
<feature type="compositionally biased region" description="Low complexity" evidence="1">
    <location>
        <begin position="44"/>
        <end position="65"/>
    </location>
</feature>
<proteinExistence type="predicted"/>
<dbReference type="AlphaFoldDB" id="A0AAD7WCQ1"/>
<reference evidence="2" key="1">
    <citation type="journal article" date="2023" name="Science">
        <title>Genome structures resolve the early diversification of teleost fishes.</title>
        <authorList>
            <person name="Parey E."/>
            <person name="Louis A."/>
            <person name="Montfort J."/>
            <person name="Bouchez O."/>
            <person name="Roques C."/>
            <person name="Iampietro C."/>
            <person name="Lluch J."/>
            <person name="Castinel A."/>
            <person name="Donnadieu C."/>
            <person name="Desvignes T."/>
            <person name="Floi Bucao C."/>
            <person name="Jouanno E."/>
            <person name="Wen M."/>
            <person name="Mejri S."/>
            <person name="Dirks R."/>
            <person name="Jansen H."/>
            <person name="Henkel C."/>
            <person name="Chen W.J."/>
            <person name="Zahm M."/>
            <person name="Cabau C."/>
            <person name="Klopp C."/>
            <person name="Thompson A.W."/>
            <person name="Robinson-Rechavi M."/>
            <person name="Braasch I."/>
            <person name="Lecointre G."/>
            <person name="Bobe J."/>
            <person name="Postlethwait J.H."/>
            <person name="Berthelot C."/>
            <person name="Roest Crollius H."/>
            <person name="Guiguen Y."/>
        </authorList>
    </citation>
    <scope>NUCLEOTIDE SEQUENCE</scope>
    <source>
        <strain evidence="2">NC1722</strain>
    </source>
</reference>
<name>A0AAD7WCQ1_9TELE</name>
<evidence type="ECO:0000256" key="1">
    <source>
        <dbReference type="SAM" id="MobiDB-lite"/>
    </source>
</evidence>
<protein>
    <submittedName>
        <fullName evidence="2">Uncharacterized protein</fullName>
    </submittedName>
</protein>
<dbReference type="EMBL" id="JAINUG010000148">
    <property type="protein sequence ID" value="KAJ8392232.1"/>
    <property type="molecule type" value="Genomic_DNA"/>
</dbReference>
<accession>A0AAD7WCQ1</accession>
<gene>
    <name evidence="2" type="ORF">AAFF_G00078000</name>
</gene>
<keyword evidence="3" id="KW-1185">Reference proteome</keyword>
<feature type="compositionally biased region" description="Low complexity" evidence="1">
    <location>
        <begin position="1"/>
        <end position="15"/>
    </location>
</feature>